<keyword evidence="10" id="KW-1185">Reference proteome</keyword>
<keyword evidence="5" id="KW-1133">Transmembrane helix</keyword>
<evidence type="ECO:0000256" key="6">
    <source>
        <dbReference type="ARBA" id="ARBA00023136"/>
    </source>
</evidence>
<organism evidence="9 10">
    <name type="scientific">Streptomyces formicae</name>
    <dbReference type="NCBI Taxonomy" id="1616117"/>
    <lineage>
        <taxon>Bacteria</taxon>
        <taxon>Bacillati</taxon>
        <taxon>Actinomycetota</taxon>
        <taxon>Actinomycetes</taxon>
        <taxon>Kitasatosporales</taxon>
        <taxon>Streptomycetaceae</taxon>
        <taxon>Streptomyces</taxon>
    </lineage>
</organism>
<evidence type="ECO:0000256" key="4">
    <source>
        <dbReference type="ARBA" id="ARBA00022692"/>
    </source>
</evidence>
<comment type="subcellular location">
    <subcellularLocation>
        <location evidence="1 7">Cell membrane</location>
        <topology evidence="1 7">Multi-pass membrane protein</topology>
    </subcellularLocation>
</comment>
<evidence type="ECO:0000313" key="9">
    <source>
        <dbReference type="EMBL" id="UNM13223.1"/>
    </source>
</evidence>
<dbReference type="InterPro" id="IPR000515">
    <property type="entry name" value="MetI-like"/>
</dbReference>
<evidence type="ECO:0000256" key="7">
    <source>
        <dbReference type="RuleBase" id="RU363032"/>
    </source>
</evidence>
<keyword evidence="2 7" id="KW-0813">Transport</keyword>
<keyword evidence="6" id="KW-0472">Membrane</keyword>
<dbReference type="Pfam" id="PF19300">
    <property type="entry name" value="BPD_transp_1_N"/>
    <property type="match status" value="1"/>
</dbReference>
<evidence type="ECO:0000256" key="3">
    <source>
        <dbReference type="ARBA" id="ARBA00022475"/>
    </source>
</evidence>
<sequence length="313" mass="33024">MAGHLKAVRRTGGQLLLGAVTIAAVITLTFALLYLVPGDAARSIAGPRATPELLEHIREGLQLHAPVWEQYWHYAKGVATGDLGDSYQRGMPVGTLIADRLPATLLLAAAALVVEIAVGGALGAWEALRGRRLRSVLTANIALLSTPAFALGHLLLLGFGYGLGWFPVSNGADAAHLVLPALALGLTGMPYYSSAVRDALAATLASPHIRTAMAKGLPRRTVLRRHALRCALPPVISMAGMDIAIFASNVVFVENIFGWPGIGRLQATAFADQDRPLLMGTVIVAAVLVVIGNLLADTLRQLLDPRSRQDLPA</sequence>
<feature type="domain" description="ABC transmembrane type-1" evidence="8">
    <location>
        <begin position="101"/>
        <end position="300"/>
    </location>
</feature>
<dbReference type="PROSITE" id="PS50928">
    <property type="entry name" value="ABC_TM1"/>
    <property type="match status" value="1"/>
</dbReference>
<proteinExistence type="inferred from homology"/>
<dbReference type="Pfam" id="PF00528">
    <property type="entry name" value="BPD_transp_1"/>
    <property type="match status" value="1"/>
</dbReference>
<reference evidence="9 10" key="1">
    <citation type="submission" date="2021-03" db="EMBL/GenBank/DDBJ databases">
        <title>Complete genome of Streptomyces formicae strain 1H-GS9 (DSM 100524).</title>
        <authorList>
            <person name="Atanasov K.E."/>
            <person name="Altabella T."/>
            <person name="Ferrer A."/>
        </authorList>
    </citation>
    <scope>NUCLEOTIDE SEQUENCE [LARGE SCALE GENOMIC DNA]</scope>
    <source>
        <strain evidence="9 10">1H-GS9</strain>
    </source>
</reference>
<accession>A0ABY3WTW2</accession>
<evidence type="ECO:0000256" key="2">
    <source>
        <dbReference type="ARBA" id="ARBA00022448"/>
    </source>
</evidence>
<dbReference type="CDD" id="cd06261">
    <property type="entry name" value="TM_PBP2"/>
    <property type="match status" value="1"/>
</dbReference>
<gene>
    <name evidence="9" type="ORF">J4032_18540</name>
</gene>
<protein>
    <submittedName>
        <fullName evidence="9">ABC transporter permease</fullName>
    </submittedName>
</protein>
<dbReference type="PANTHER" id="PTHR43163:SF6">
    <property type="entry name" value="DIPEPTIDE TRANSPORT SYSTEM PERMEASE PROTEIN DPPB-RELATED"/>
    <property type="match status" value="1"/>
</dbReference>
<keyword evidence="3" id="KW-1003">Cell membrane</keyword>
<keyword evidence="4" id="KW-0812">Transmembrane</keyword>
<dbReference type="InterPro" id="IPR045621">
    <property type="entry name" value="BPD_transp_1_N"/>
</dbReference>
<comment type="similarity">
    <text evidence="7">Belongs to the binding-protein-dependent transport system permease family.</text>
</comment>
<evidence type="ECO:0000313" key="10">
    <source>
        <dbReference type="Proteomes" id="UP000828924"/>
    </source>
</evidence>
<evidence type="ECO:0000256" key="5">
    <source>
        <dbReference type="ARBA" id="ARBA00022989"/>
    </source>
</evidence>
<dbReference type="Proteomes" id="UP000828924">
    <property type="component" value="Chromosome"/>
</dbReference>
<dbReference type="PANTHER" id="PTHR43163">
    <property type="entry name" value="DIPEPTIDE TRANSPORT SYSTEM PERMEASE PROTEIN DPPB-RELATED"/>
    <property type="match status" value="1"/>
</dbReference>
<name>A0ABY3WTW2_9ACTN</name>
<evidence type="ECO:0000256" key="1">
    <source>
        <dbReference type="ARBA" id="ARBA00004651"/>
    </source>
</evidence>
<evidence type="ECO:0000259" key="8">
    <source>
        <dbReference type="PROSITE" id="PS50928"/>
    </source>
</evidence>
<dbReference type="EMBL" id="CP071872">
    <property type="protein sequence ID" value="UNM13223.1"/>
    <property type="molecule type" value="Genomic_DNA"/>
</dbReference>
<dbReference type="RefSeq" id="WP_242331938.1">
    <property type="nucleotide sequence ID" value="NZ_CP071872.1"/>
</dbReference>